<dbReference type="Pfam" id="PF00561">
    <property type="entry name" value="Abhydrolase_1"/>
    <property type="match status" value="1"/>
</dbReference>
<sequence length="223" mass="22527">MSDHEFAGLPGPVQRRWVTVSTGDHVSGVAWGPGPPEVVLLHAAGGSARDWDGPLAGLGRPALALDLPGHGRSSRHSAVYAPRRLVLPIAEAIRSFAPKAKAVAGTGLGALAAAALAARHPHLVPALILIGTLPGHPAPSDDAEYLWQGLARLAAGGAPVTVVRGSLSDAAVAELSERVPSARLVASEEHSPAPDGPPPTAAGLTPARLADLLLTGPTTRSSS</sequence>
<dbReference type="InterPro" id="IPR000073">
    <property type="entry name" value="AB_hydrolase_1"/>
</dbReference>
<name>A0ABR9MHK7_9ACTN</name>
<protein>
    <submittedName>
        <fullName evidence="3">Pimeloyl-ACP methyl ester carboxylesterase</fullName>
    </submittedName>
</protein>
<dbReference type="InterPro" id="IPR029058">
    <property type="entry name" value="AB_hydrolase_fold"/>
</dbReference>
<dbReference type="SUPFAM" id="SSF53474">
    <property type="entry name" value="alpha/beta-Hydrolases"/>
    <property type="match status" value="1"/>
</dbReference>
<evidence type="ECO:0000259" key="2">
    <source>
        <dbReference type="Pfam" id="PF00561"/>
    </source>
</evidence>
<proteinExistence type="predicted"/>
<feature type="domain" description="AB hydrolase-1" evidence="2">
    <location>
        <begin position="38"/>
        <end position="149"/>
    </location>
</feature>
<reference evidence="3 4" key="1">
    <citation type="submission" date="2020-10" db="EMBL/GenBank/DDBJ databases">
        <title>Sequencing the genomes of 1000 actinobacteria strains.</title>
        <authorList>
            <person name="Klenk H.-P."/>
        </authorList>
    </citation>
    <scope>NUCLEOTIDE SEQUENCE [LARGE SCALE GENOMIC DNA]</scope>
    <source>
        <strain evidence="3 4">DSM 43173</strain>
    </source>
</reference>
<dbReference type="InterPro" id="IPR050266">
    <property type="entry name" value="AB_hydrolase_sf"/>
</dbReference>
<organism evidence="3 4">
    <name type="scientific">Nonomuraea angiospora</name>
    <dbReference type="NCBI Taxonomy" id="46172"/>
    <lineage>
        <taxon>Bacteria</taxon>
        <taxon>Bacillati</taxon>
        <taxon>Actinomycetota</taxon>
        <taxon>Actinomycetes</taxon>
        <taxon>Streptosporangiales</taxon>
        <taxon>Streptosporangiaceae</taxon>
        <taxon>Nonomuraea</taxon>
    </lineage>
</organism>
<evidence type="ECO:0000313" key="4">
    <source>
        <dbReference type="Proteomes" id="UP000633509"/>
    </source>
</evidence>
<gene>
    <name evidence="3" type="ORF">H4W80_010517</name>
</gene>
<dbReference type="Proteomes" id="UP000633509">
    <property type="component" value="Unassembled WGS sequence"/>
</dbReference>
<keyword evidence="4" id="KW-1185">Reference proteome</keyword>
<dbReference type="EMBL" id="JADBEK010000001">
    <property type="protein sequence ID" value="MBE1592259.1"/>
    <property type="molecule type" value="Genomic_DNA"/>
</dbReference>
<dbReference type="Gene3D" id="3.40.50.1820">
    <property type="entry name" value="alpha/beta hydrolase"/>
    <property type="match status" value="1"/>
</dbReference>
<accession>A0ABR9MHK7</accession>
<dbReference type="RefSeq" id="WP_192791828.1">
    <property type="nucleotide sequence ID" value="NZ_JADBEK010000001.1"/>
</dbReference>
<dbReference type="PANTHER" id="PTHR43798">
    <property type="entry name" value="MONOACYLGLYCEROL LIPASE"/>
    <property type="match status" value="1"/>
</dbReference>
<dbReference type="PANTHER" id="PTHR43798:SF33">
    <property type="entry name" value="HYDROLASE, PUTATIVE (AFU_ORTHOLOGUE AFUA_2G14860)-RELATED"/>
    <property type="match status" value="1"/>
</dbReference>
<evidence type="ECO:0000256" key="1">
    <source>
        <dbReference type="SAM" id="MobiDB-lite"/>
    </source>
</evidence>
<evidence type="ECO:0000313" key="3">
    <source>
        <dbReference type="EMBL" id="MBE1592259.1"/>
    </source>
</evidence>
<feature type="region of interest" description="Disordered" evidence="1">
    <location>
        <begin position="182"/>
        <end position="206"/>
    </location>
</feature>
<comment type="caution">
    <text evidence="3">The sequence shown here is derived from an EMBL/GenBank/DDBJ whole genome shotgun (WGS) entry which is preliminary data.</text>
</comment>